<evidence type="ECO:0000256" key="1">
    <source>
        <dbReference type="ARBA" id="ARBA00023015"/>
    </source>
</evidence>
<accession>E0Y190</accession>
<keyword evidence="3" id="KW-0804">Transcription</keyword>
<dbReference type="Pfam" id="PF12833">
    <property type="entry name" value="HTH_18"/>
    <property type="match status" value="1"/>
</dbReference>
<dbReference type="GO" id="GO:0043565">
    <property type="term" value="F:sequence-specific DNA binding"/>
    <property type="evidence" value="ECO:0007669"/>
    <property type="project" value="InterPro"/>
</dbReference>
<dbReference type="AlphaFoldDB" id="E0Y190"/>
<protein>
    <submittedName>
        <fullName evidence="5">Transcriptional regulator containing an amidase domain and an arac-type DNA-binding hth domain-protein</fullName>
    </submittedName>
</protein>
<evidence type="ECO:0000256" key="2">
    <source>
        <dbReference type="ARBA" id="ARBA00023125"/>
    </source>
</evidence>
<keyword evidence="1" id="KW-0805">Transcription regulation</keyword>
<dbReference type="Gene3D" id="3.40.50.880">
    <property type="match status" value="1"/>
</dbReference>
<evidence type="ECO:0000259" key="4">
    <source>
        <dbReference type="PROSITE" id="PS01124"/>
    </source>
</evidence>
<dbReference type="SMART" id="SM00342">
    <property type="entry name" value="HTH_ARAC"/>
    <property type="match status" value="1"/>
</dbReference>
<dbReference type="SUPFAM" id="SSF52317">
    <property type="entry name" value="Class I glutamine amidotransferase-like"/>
    <property type="match status" value="1"/>
</dbReference>
<evidence type="ECO:0000256" key="3">
    <source>
        <dbReference type="ARBA" id="ARBA00023163"/>
    </source>
</evidence>
<reference evidence="5" key="1">
    <citation type="journal article" date="2011" name="Environ. Microbiol.">
        <title>Time-series analyses of Monterey Bay coastal microbial picoplankton using a 'genome proxy' microarray.</title>
        <authorList>
            <person name="Rich V.I."/>
            <person name="Pham V.D."/>
            <person name="Eppley J."/>
            <person name="Shi Y."/>
            <person name="DeLong E.F."/>
        </authorList>
    </citation>
    <scope>NUCLEOTIDE SEQUENCE</scope>
</reference>
<dbReference type="EMBL" id="GU474941">
    <property type="protein sequence ID" value="ADI20431.1"/>
    <property type="molecule type" value="Genomic_DNA"/>
</dbReference>
<dbReference type="Gene3D" id="1.10.10.60">
    <property type="entry name" value="Homeodomain-like"/>
    <property type="match status" value="1"/>
</dbReference>
<feature type="domain" description="HTH araC/xylS-type" evidence="4">
    <location>
        <begin position="219"/>
        <end position="315"/>
    </location>
</feature>
<dbReference type="GO" id="GO:0003700">
    <property type="term" value="F:DNA-binding transcription factor activity"/>
    <property type="evidence" value="ECO:0007669"/>
    <property type="project" value="InterPro"/>
</dbReference>
<dbReference type="PROSITE" id="PS01124">
    <property type="entry name" value="HTH_ARAC_FAMILY_2"/>
    <property type="match status" value="1"/>
</dbReference>
<sequence>MSIDLKQNNMKVDIILSDGFVMTELSGVVDVLRLANRVVDKKMFTFRYVSPEAGVVKSSADTWLNASALSNSPDADIAVFLGNSDLNFTSREIEKAVHKYRYTNAKVVLLAEAAAIYISANSDDGFGHTTHWENRLLLEERSGLYDIAPSLAVSTDKIVTCAGLVSTYDIMLQIVAGYLSKAKLLTISSILLLDKVRSFETRQPGAMDALSAGKDSHIDQAIKMMQSNIEEPLKTTELAKVLGQTTRSLERQFLRHLGRSPGRFYRELRLIRAQNFLVNTDMSILEIAAACGFGSNFGKIYKAYYGKTPRETRKERLV</sequence>
<keyword evidence="2 5" id="KW-0238">DNA-binding</keyword>
<evidence type="ECO:0000313" key="5">
    <source>
        <dbReference type="EMBL" id="ADI20431.1"/>
    </source>
</evidence>
<dbReference type="InterPro" id="IPR018060">
    <property type="entry name" value="HTH_AraC"/>
</dbReference>
<proteinExistence type="predicted"/>
<dbReference type="InterPro" id="IPR009057">
    <property type="entry name" value="Homeodomain-like_sf"/>
</dbReference>
<dbReference type="SUPFAM" id="SSF46689">
    <property type="entry name" value="Homeodomain-like"/>
    <property type="match status" value="2"/>
</dbReference>
<dbReference type="PANTHER" id="PTHR43280:SF2">
    <property type="entry name" value="HTH-TYPE TRANSCRIPTIONAL REGULATOR EXSA"/>
    <property type="match status" value="1"/>
</dbReference>
<dbReference type="InterPro" id="IPR029062">
    <property type="entry name" value="Class_I_gatase-like"/>
</dbReference>
<organism evidence="5">
    <name type="scientific">uncultured alpha proteobacterium EB080_L43F08</name>
    <dbReference type="NCBI Taxonomy" id="710797"/>
    <lineage>
        <taxon>Bacteria</taxon>
        <taxon>Pseudomonadati</taxon>
        <taxon>Pseudomonadota</taxon>
        <taxon>Alphaproteobacteria</taxon>
        <taxon>environmental samples</taxon>
    </lineage>
</organism>
<name>E0Y190_9PROT</name>
<dbReference type="PANTHER" id="PTHR43280">
    <property type="entry name" value="ARAC-FAMILY TRANSCRIPTIONAL REGULATOR"/>
    <property type="match status" value="1"/>
</dbReference>